<accession>A0AAJ0C7L8</accession>
<dbReference type="PANTHER" id="PTHR28097">
    <property type="entry name" value="PHEROMONE A FACTOR RECEPTOR"/>
    <property type="match status" value="1"/>
</dbReference>
<comment type="subcellular location">
    <subcellularLocation>
        <location evidence="1">Membrane</location>
        <topology evidence="1">Multi-pass membrane protein</topology>
    </subcellularLocation>
</comment>
<feature type="transmembrane region" description="Helical" evidence="11">
    <location>
        <begin position="180"/>
        <end position="203"/>
    </location>
</feature>
<comment type="similarity">
    <text evidence="2">Belongs to the G-protein coupled receptor 4 family.</text>
</comment>
<dbReference type="GO" id="GO:0000750">
    <property type="term" value="P:pheromone-dependent signal transduction involved in conjugation with cellular fusion"/>
    <property type="evidence" value="ECO:0007669"/>
    <property type="project" value="TreeGrafter"/>
</dbReference>
<dbReference type="RefSeq" id="XP_060285389.1">
    <property type="nucleotide sequence ID" value="XM_060423790.1"/>
</dbReference>
<evidence type="ECO:0000256" key="10">
    <source>
        <dbReference type="SAM" id="MobiDB-lite"/>
    </source>
</evidence>
<evidence type="ECO:0000256" key="9">
    <source>
        <dbReference type="ARBA" id="ARBA00023224"/>
    </source>
</evidence>
<reference evidence="12" key="1">
    <citation type="submission" date="2023-06" db="EMBL/GenBank/DDBJ databases">
        <title>Genome-scale phylogeny and comparative genomics of the fungal order Sordariales.</title>
        <authorList>
            <consortium name="Lawrence Berkeley National Laboratory"/>
            <person name="Hensen N."/>
            <person name="Bonometti L."/>
            <person name="Westerberg I."/>
            <person name="Brannstrom I.O."/>
            <person name="Guillou S."/>
            <person name="Cros-Aarteil S."/>
            <person name="Calhoun S."/>
            <person name="Haridas S."/>
            <person name="Kuo A."/>
            <person name="Mondo S."/>
            <person name="Pangilinan J."/>
            <person name="Riley R."/>
            <person name="Labutti K."/>
            <person name="Andreopoulos B."/>
            <person name="Lipzen A."/>
            <person name="Chen C."/>
            <person name="Yanf M."/>
            <person name="Daum C."/>
            <person name="Ng V."/>
            <person name="Clum A."/>
            <person name="Steindorff A."/>
            <person name="Ohm R."/>
            <person name="Martin F."/>
            <person name="Silar P."/>
            <person name="Natvig D."/>
            <person name="Lalanne C."/>
            <person name="Gautier V."/>
            <person name="Ament-Velasquez S.L."/>
            <person name="Kruys A."/>
            <person name="Hutchinson M.I."/>
            <person name="Powell A.J."/>
            <person name="Barry K."/>
            <person name="Miller A.N."/>
            <person name="Grigoriev I.V."/>
            <person name="Debuchy R."/>
            <person name="Gladieux P."/>
            <person name="Thoren M.H."/>
            <person name="Johannesson H."/>
        </authorList>
    </citation>
    <scope>NUCLEOTIDE SEQUENCE</scope>
    <source>
        <strain evidence="12">8032-3</strain>
    </source>
</reference>
<evidence type="ECO:0000256" key="3">
    <source>
        <dbReference type="ARBA" id="ARBA00022507"/>
    </source>
</evidence>
<comment type="caution">
    <text evidence="12">The sequence shown here is derived from an EMBL/GenBank/DDBJ whole genome shotgun (WGS) entry which is preliminary data.</text>
</comment>
<dbReference type="GO" id="GO:0005886">
    <property type="term" value="C:plasma membrane"/>
    <property type="evidence" value="ECO:0007669"/>
    <property type="project" value="TreeGrafter"/>
</dbReference>
<sequence length="555" mass="61739">MSGFTTTPDERIGPGPPYSNPSLEANLFFRVCLGILAPIACWVPMRLLWRNGEFSAAAFCIVTMILNFYYVVNALLWRDNNVQNWFAGYGWCDLQVYTIFALETVYSASVFSIMRNLANRVGLMRATSLTSKEKKRRNLVEGLVLLPAALVQIIVTYLVLAQRYNVSTLIGCTSAYDTSWPFLVFFDLPSPIYAVGAAVYAVLTWKRFREVAKSTHVAMNTNNSIMVQRHHRVRRKLYLMALSILIPFVPIQLLFLYYNLLALNLPLKPYDFKQIHYGNNPYPFNFISFSTSDTIGFIELNRNYVAIITVVPIFWFFGLTKEAINTYRQYLLALGLGTLFPNLNEEYDPDRAGRSSLFHCRRSIEKVLKSSLWTSSSRSLKGPVLPTAHHISVASPSTTTRRSSDAAPTISSPWPDVDTPSPPRAAATPATAHGIDDHVHELRTPPRNPFIFRTALSAPIRLPPLHIPAFFRKRTGDAAAEPSSPGTLLRPLSGPSEHRPETDGSAGPAWACGAEGARVHTRVWSAEDGSGVVGPVEKSGVRVETRIAKTVSNAV</sequence>
<evidence type="ECO:0000256" key="5">
    <source>
        <dbReference type="ARBA" id="ARBA00022989"/>
    </source>
</evidence>
<evidence type="ECO:0000313" key="12">
    <source>
        <dbReference type="EMBL" id="KAK1769176.1"/>
    </source>
</evidence>
<feature type="region of interest" description="Disordered" evidence="10">
    <location>
        <begin position="476"/>
        <end position="509"/>
    </location>
</feature>
<keyword evidence="8 12" id="KW-0675">Receptor</keyword>
<evidence type="ECO:0000313" key="13">
    <source>
        <dbReference type="Proteomes" id="UP001244011"/>
    </source>
</evidence>
<proteinExistence type="inferred from homology"/>
<dbReference type="PANTHER" id="PTHR28097:SF1">
    <property type="entry name" value="PHEROMONE A FACTOR RECEPTOR"/>
    <property type="match status" value="1"/>
</dbReference>
<protein>
    <submittedName>
        <fullName evidence="12">Pheromone A receptor-domain-containing protein</fullName>
    </submittedName>
</protein>
<dbReference type="InterPro" id="IPR001499">
    <property type="entry name" value="GPCR_STE3"/>
</dbReference>
<evidence type="ECO:0000256" key="8">
    <source>
        <dbReference type="ARBA" id="ARBA00023170"/>
    </source>
</evidence>
<dbReference type="GeneID" id="85306977"/>
<dbReference type="GO" id="GO:0004932">
    <property type="term" value="F:mating-type factor pheromone receptor activity"/>
    <property type="evidence" value="ECO:0007669"/>
    <property type="project" value="InterPro"/>
</dbReference>
<feature type="region of interest" description="Disordered" evidence="10">
    <location>
        <begin position="391"/>
        <end position="429"/>
    </location>
</feature>
<evidence type="ECO:0000256" key="11">
    <source>
        <dbReference type="SAM" id="Phobius"/>
    </source>
</evidence>
<feature type="transmembrane region" description="Helical" evidence="11">
    <location>
        <begin position="139"/>
        <end position="160"/>
    </location>
</feature>
<feature type="transmembrane region" description="Helical" evidence="11">
    <location>
        <begin position="96"/>
        <end position="118"/>
    </location>
</feature>
<dbReference type="Pfam" id="PF02076">
    <property type="entry name" value="STE3"/>
    <property type="match status" value="1"/>
</dbReference>
<feature type="transmembrane region" description="Helical" evidence="11">
    <location>
        <begin position="237"/>
        <end position="258"/>
    </location>
</feature>
<keyword evidence="5 11" id="KW-1133">Transmembrane helix</keyword>
<keyword evidence="3" id="KW-0589">Pheromone response</keyword>
<keyword evidence="6" id="KW-0297">G-protein coupled receptor</keyword>
<name>A0AAJ0C7L8_9PEZI</name>
<dbReference type="Proteomes" id="UP001244011">
    <property type="component" value="Unassembled WGS sequence"/>
</dbReference>
<evidence type="ECO:0000256" key="4">
    <source>
        <dbReference type="ARBA" id="ARBA00022692"/>
    </source>
</evidence>
<feature type="transmembrane region" description="Helical" evidence="11">
    <location>
        <begin position="27"/>
        <end position="49"/>
    </location>
</feature>
<keyword evidence="13" id="KW-1185">Reference proteome</keyword>
<organism evidence="12 13">
    <name type="scientific">Phialemonium atrogriseum</name>
    <dbReference type="NCBI Taxonomy" id="1093897"/>
    <lineage>
        <taxon>Eukaryota</taxon>
        <taxon>Fungi</taxon>
        <taxon>Dikarya</taxon>
        <taxon>Ascomycota</taxon>
        <taxon>Pezizomycotina</taxon>
        <taxon>Sordariomycetes</taxon>
        <taxon>Sordariomycetidae</taxon>
        <taxon>Cephalothecales</taxon>
        <taxon>Cephalothecaceae</taxon>
        <taxon>Phialemonium</taxon>
    </lineage>
</organism>
<evidence type="ECO:0000256" key="2">
    <source>
        <dbReference type="ARBA" id="ARBA00011085"/>
    </source>
</evidence>
<feature type="transmembrane region" description="Helical" evidence="11">
    <location>
        <begin position="303"/>
        <end position="320"/>
    </location>
</feature>
<feature type="transmembrane region" description="Helical" evidence="11">
    <location>
        <begin position="56"/>
        <end position="76"/>
    </location>
</feature>
<dbReference type="AlphaFoldDB" id="A0AAJ0C7L8"/>
<dbReference type="EMBL" id="MU839003">
    <property type="protein sequence ID" value="KAK1769176.1"/>
    <property type="molecule type" value="Genomic_DNA"/>
</dbReference>
<keyword evidence="9" id="KW-0807">Transducer</keyword>
<evidence type="ECO:0000256" key="1">
    <source>
        <dbReference type="ARBA" id="ARBA00004141"/>
    </source>
</evidence>
<gene>
    <name evidence="12" type="ORF">QBC33DRAFT_345704</name>
</gene>
<dbReference type="CDD" id="cd14966">
    <property type="entry name" value="7tmD_STE3"/>
    <property type="match status" value="1"/>
</dbReference>
<evidence type="ECO:0000256" key="7">
    <source>
        <dbReference type="ARBA" id="ARBA00023136"/>
    </source>
</evidence>
<evidence type="ECO:0000256" key="6">
    <source>
        <dbReference type="ARBA" id="ARBA00023040"/>
    </source>
</evidence>
<keyword evidence="7 11" id="KW-0472">Membrane</keyword>
<keyword evidence="4 11" id="KW-0812">Transmembrane</keyword>